<name>A0A1H1YMR9_9PSED</name>
<dbReference type="Gene3D" id="3.30.70.270">
    <property type="match status" value="1"/>
</dbReference>
<dbReference type="STRING" id="1392877.SAMN05216221_3862"/>
<dbReference type="AlphaFoldDB" id="A0A1H1YMR9"/>
<dbReference type="PROSITE" id="PS50887">
    <property type="entry name" value="GGDEF"/>
    <property type="match status" value="1"/>
</dbReference>
<evidence type="ECO:0000256" key="2">
    <source>
        <dbReference type="ARBA" id="ARBA00004533"/>
    </source>
</evidence>
<protein>
    <recommendedName>
        <fullName evidence="3">diguanylate cyclase</fullName>
        <ecNumber evidence="3">2.7.7.65</ecNumber>
    </recommendedName>
</protein>
<evidence type="ECO:0000256" key="5">
    <source>
        <dbReference type="SAM" id="Phobius"/>
    </source>
</evidence>
<dbReference type="InterPro" id="IPR029787">
    <property type="entry name" value="Nucleotide_cyclase"/>
</dbReference>
<evidence type="ECO:0000259" key="6">
    <source>
        <dbReference type="PROSITE" id="PS50887"/>
    </source>
</evidence>
<dbReference type="InterPro" id="IPR000160">
    <property type="entry name" value="GGDEF_dom"/>
</dbReference>
<dbReference type="PANTHER" id="PTHR45138">
    <property type="entry name" value="REGULATORY COMPONENTS OF SENSORY TRANSDUCTION SYSTEM"/>
    <property type="match status" value="1"/>
</dbReference>
<evidence type="ECO:0000256" key="1">
    <source>
        <dbReference type="ARBA" id="ARBA00001946"/>
    </source>
</evidence>
<dbReference type="CDD" id="cd01949">
    <property type="entry name" value="GGDEF"/>
    <property type="match status" value="1"/>
</dbReference>
<dbReference type="EC" id="2.7.7.65" evidence="3"/>
<feature type="domain" description="GGDEF" evidence="6">
    <location>
        <begin position="316"/>
        <end position="449"/>
    </location>
</feature>
<evidence type="ECO:0000256" key="4">
    <source>
        <dbReference type="ARBA" id="ARBA00034247"/>
    </source>
</evidence>
<sequence length="455" mass="50504">MTEPAPRLRGSVRARLRRFSWLMLGVVLLAIASLLVSQMWLERSSLRLQQHLLPHWQTAQRLNTDARALSAQAARLPLALGEGELDTLLMQVESRLSLLDEDLARLLAHTGETRDIASLRRAMAQLRATIERASAVTRQRIAEETTARDGGGDSAVALRRMERDLARLLDEQSVVLTSYASVLANDTEQLLQAQRDEFALKHWLQTLLILLAGLTIGTLLLAQSKLLERQLLQRIETLRHSMLSGTVDAQLLRGDGRGDELDAMQAELARLLGRLTEQNLALEQLATTDPLTGLANRRRLFEQLDHEAARHRRSLQPLSLLLIDIDHFKRVNDNWGHNAGDHVLQGLARLLVSGLRQVDLTARYGGEEFLVVLPDTGTEGALAAAELVRRRVAASQLPLSDDETLQLTVSIGVATLQDDESIPNLIDRADRALYQAKHQGRNQVCGDTLTAPRPA</sequence>
<dbReference type="NCBIfam" id="TIGR00254">
    <property type="entry name" value="GGDEF"/>
    <property type="match status" value="1"/>
</dbReference>
<reference evidence="8" key="1">
    <citation type="submission" date="2016-10" db="EMBL/GenBank/DDBJ databases">
        <authorList>
            <person name="Varghese N."/>
            <person name="Submissions S."/>
        </authorList>
    </citation>
    <scope>NUCLEOTIDE SEQUENCE [LARGE SCALE GENOMIC DNA]</scope>
    <source>
        <strain evidence="8">KCTC 32247</strain>
    </source>
</reference>
<dbReference type="InterPro" id="IPR043128">
    <property type="entry name" value="Rev_trsase/Diguanyl_cyclase"/>
</dbReference>
<keyword evidence="5" id="KW-1133">Transmembrane helix</keyword>
<dbReference type="Pfam" id="PF00990">
    <property type="entry name" value="GGDEF"/>
    <property type="match status" value="1"/>
</dbReference>
<evidence type="ECO:0000313" key="7">
    <source>
        <dbReference type="EMBL" id="SDT22767.1"/>
    </source>
</evidence>
<dbReference type="EMBL" id="LT629751">
    <property type="protein sequence ID" value="SDT22767.1"/>
    <property type="molecule type" value="Genomic_DNA"/>
</dbReference>
<proteinExistence type="predicted"/>
<keyword evidence="5" id="KW-0472">Membrane</keyword>
<keyword evidence="5" id="KW-0812">Transmembrane</keyword>
<dbReference type="GO" id="GO:0052621">
    <property type="term" value="F:diguanylate cyclase activity"/>
    <property type="evidence" value="ECO:0007669"/>
    <property type="project" value="UniProtKB-EC"/>
</dbReference>
<dbReference type="FunFam" id="3.30.70.270:FF:000001">
    <property type="entry name" value="Diguanylate cyclase domain protein"/>
    <property type="match status" value="1"/>
</dbReference>
<dbReference type="SUPFAM" id="SSF55073">
    <property type="entry name" value="Nucleotide cyclase"/>
    <property type="match status" value="1"/>
</dbReference>
<comment type="subcellular location">
    <subcellularLocation>
        <location evidence="2">Cell inner membrane</location>
    </subcellularLocation>
</comment>
<dbReference type="InterPro" id="IPR050469">
    <property type="entry name" value="Diguanylate_Cyclase"/>
</dbReference>
<comment type="catalytic activity">
    <reaction evidence="4">
        <text>2 GTP = 3',3'-c-di-GMP + 2 diphosphate</text>
        <dbReference type="Rhea" id="RHEA:24898"/>
        <dbReference type="ChEBI" id="CHEBI:33019"/>
        <dbReference type="ChEBI" id="CHEBI:37565"/>
        <dbReference type="ChEBI" id="CHEBI:58805"/>
        <dbReference type="EC" id="2.7.7.65"/>
    </reaction>
</comment>
<organism evidence="7 8">
    <name type="scientific">Pseudomonas oryzae</name>
    <dbReference type="NCBI Taxonomy" id="1392877"/>
    <lineage>
        <taxon>Bacteria</taxon>
        <taxon>Pseudomonadati</taxon>
        <taxon>Pseudomonadota</taxon>
        <taxon>Gammaproteobacteria</taxon>
        <taxon>Pseudomonadales</taxon>
        <taxon>Pseudomonadaceae</taxon>
        <taxon>Pseudomonas</taxon>
    </lineage>
</organism>
<dbReference type="RefSeq" id="WP_090351427.1">
    <property type="nucleotide sequence ID" value="NZ_LT629751.1"/>
</dbReference>
<evidence type="ECO:0000256" key="3">
    <source>
        <dbReference type="ARBA" id="ARBA00012528"/>
    </source>
</evidence>
<keyword evidence="8" id="KW-1185">Reference proteome</keyword>
<accession>A0A1H1YMR9</accession>
<feature type="transmembrane region" description="Helical" evidence="5">
    <location>
        <begin position="21"/>
        <end position="41"/>
    </location>
</feature>
<dbReference type="GO" id="GO:0005886">
    <property type="term" value="C:plasma membrane"/>
    <property type="evidence" value="ECO:0007669"/>
    <property type="project" value="UniProtKB-SubCell"/>
</dbReference>
<dbReference type="PANTHER" id="PTHR45138:SF9">
    <property type="entry name" value="DIGUANYLATE CYCLASE DGCM-RELATED"/>
    <property type="match status" value="1"/>
</dbReference>
<dbReference type="SMART" id="SM00267">
    <property type="entry name" value="GGDEF"/>
    <property type="match status" value="1"/>
</dbReference>
<dbReference type="Proteomes" id="UP000243359">
    <property type="component" value="Chromosome I"/>
</dbReference>
<dbReference type="OrthoDB" id="9812260at2"/>
<gene>
    <name evidence="7" type="ORF">SAMN05216221_3862</name>
</gene>
<evidence type="ECO:0000313" key="8">
    <source>
        <dbReference type="Proteomes" id="UP000243359"/>
    </source>
</evidence>
<comment type="cofactor">
    <cofactor evidence="1">
        <name>Mg(2+)</name>
        <dbReference type="ChEBI" id="CHEBI:18420"/>
    </cofactor>
</comment>